<name>A0A434AYQ1_9BACT</name>
<protein>
    <recommendedName>
        <fullName evidence="11">Transporter</fullName>
    </recommendedName>
</protein>
<comment type="caution">
    <text evidence="9">The sequence shown here is derived from an EMBL/GenBank/DDBJ whole genome shotgun (WGS) entry which is preliminary data.</text>
</comment>
<comment type="similarity">
    <text evidence="2">Belongs to the OmpP1/FadL family.</text>
</comment>
<evidence type="ECO:0000256" key="3">
    <source>
        <dbReference type="ARBA" id="ARBA00022452"/>
    </source>
</evidence>
<dbReference type="Gene3D" id="2.40.160.60">
    <property type="entry name" value="Outer membrane protein transport protein (OMPP1/FadL/TodX)"/>
    <property type="match status" value="1"/>
</dbReference>
<dbReference type="PANTHER" id="PTHR35093">
    <property type="entry name" value="OUTER MEMBRANE PROTEIN NMB0088-RELATED"/>
    <property type="match status" value="1"/>
</dbReference>
<evidence type="ECO:0000313" key="9">
    <source>
        <dbReference type="EMBL" id="RUT79680.1"/>
    </source>
</evidence>
<dbReference type="InterPro" id="IPR005017">
    <property type="entry name" value="OMPP1/FadL/TodX"/>
</dbReference>
<dbReference type="PANTHER" id="PTHR35093:SF8">
    <property type="entry name" value="OUTER MEMBRANE PROTEIN NMB0088-RELATED"/>
    <property type="match status" value="1"/>
</dbReference>
<organism evidence="9 10">
    <name type="scientific">Ancylomarina longa</name>
    <dbReference type="NCBI Taxonomy" id="2487017"/>
    <lineage>
        <taxon>Bacteria</taxon>
        <taxon>Pseudomonadati</taxon>
        <taxon>Bacteroidota</taxon>
        <taxon>Bacteroidia</taxon>
        <taxon>Marinilabiliales</taxon>
        <taxon>Marinifilaceae</taxon>
        <taxon>Ancylomarina</taxon>
    </lineage>
</organism>
<keyword evidence="5 8" id="KW-0732">Signal</keyword>
<evidence type="ECO:0008006" key="11">
    <source>
        <dbReference type="Google" id="ProtNLM"/>
    </source>
</evidence>
<proteinExistence type="inferred from homology"/>
<gene>
    <name evidence="9" type="ORF">DLK05_03050</name>
</gene>
<reference evidence="9 10" key="1">
    <citation type="submission" date="2018-11" db="EMBL/GenBank/DDBJ databases">
        <title>Parancylomarina longa gen. nov., sp. nov., isolated from sediments of southern Okinawa.</title>
        <authorList>
            <person name="Fu T."/>
        </authorList>
    </citation>
    <scope>NUCLEOTIDE SEQUENCE [LARGE SCALE GENOMIC DNA]</scope>
    <source>
        <strain evidence="9 10">T3-2 S1-C</strain>
    </source>
</reference>
<keyword evidence="3" id="KW-1134">Transmembrane beta strand</keyword>
<dbReference type="AlphaFoldDB" id="A0A434AYQ1"/>
<evidence type="ECO:0000256" key="7">
    <source>
        <dbReference type="ARBA" id="ARBA00023237"/>
    </source>
</evidence>
<dbReference type="EMBL" id="RJJX01000002">
    <property type="protein sequence ID" value="RUT79680.1"/>
    <property type="molecule type" value="Genomic_DNA"/>
</dbReference>
<accession>A0A434AYQ1</accession>
<evidence type="ECO:0000256" key="6">
    <source>
        <dbReference type="ARBA" id="ARBA00023136"/>
    </source>
</evidence>
<evidence type="ECO:0000256" key="2">
    <source>
        <dbReference type="ARBA" id="ARBA00008163"/>
    </source>
</evidence>
<keyword evidence="10" id="KW-1185">Reference proteome</keyword>
<dbReference type="Pfam" id="PF03349">
    <property type="entry name" value="Toluene_X"/>
    <property type="match status" value="1"/>
</dbReference>
<evidence type="ECO:0000256" key="4">
    <source>
        <dbReference type="ARBA" id="ARBA00022692"/>
    </source>
</evidence>
<dbReference type="SUPFAM" id="SSF56935">
    <property type="entry name" value="Porins"/>
    <property type="match status" value="1"/>
</dbReference>
<dbReference type="Proteomes" id="UP000282985">
    <property type="component" value="Unassembled WGS sequence"/>
</dbReference>
<comment type="subcellular location">
    <subcellularLocation>
        <location evidence="1">Cell outer membrane</location>
        <topology evidence="1">Multi-pass membrane protein</topology>
    </subcellularLocation>
</comment>
<evidence type="ECO:0000256" key="1">
    <source>
        <dbReference type="ARBA" id="ARBA00004571"/>
    </source>
</evidence>
<feature type="signal peptide" evidence="8">
    <location>
        <begin position="1"/>
        <end position="19"/>
    </location>
</feature>
<keyword evidence="4" id="KW-0812">Transmembrane</keyword>
<evidence type="ECO:0000313" key="10">
    <source>
        <dbReference type="Proteomes" id="UP000282985"/>
    </source>
</evidence>
<evidence type="ECO:0000256" key="8">
    <source>
        <dbReference type="SAM" id="SignalP"/>
    </source>
</evidence>
<keyword evidence="6" id="KW-0472">Membrane</keyword>
<evidence type="ECO:0000256" key="5">
    <source>
        <dbReference type="ARBA" id="ARBA00022729"/>
    </source>
</evidence>
<sequence>MKRYYFILIGLLISGITSAQSVDDVLRYSRQNYSGTARSTAMGGAFGALGGDFSSLSINPAGIAVYRTSEFTFTPSVEYTKSTNSGYSENKTSFAIGNVGFVSTYIPRLAPEKGWQNINFGIGYNRVANFNRQGFLFNLDSPGSLLDHWADMANGTAPDDLYVFEDKLAYDNYLINPDDNLFYQSVLFDGDRMDQQKYIDEKGYIGEYLLSFGANYSHKLYIGATLGIQDVYYKSTTTYMESSVPGNITSLQDFIFREYLRTSGVGVNFKLGIIYKPTQNLRLGLALHTPTYYSLDDRYDTFVDSQFDTANANGFPEDGEAYHGFNSEAVSRVSYKLQTTARAIFSGAYTFGKKGVISADLELVDYSSAEFDDNSNGDYTNTNQEISNSYQSTANIRVGGEYRVAPNFSLRAGYAHIGNPYNTQINESYNTYSGGFGFKQNNFFFDMAYQYKQYDENFVLYPTSPDNVTLNNKNHQVRMTFGFKF</sequence>
<feature type="chain" id="PRO_5019095378" description="Transporter" evidence="8">
    <location>
        <begin position="20"/>
        <end position="485"/>
    </location>
</feature>
<dbReference type="GO" id="GO:0015483">
    <property type="term" value="F:long-chain fatty acid transporting porin activity"/>
    <property type="evidence" value="ECO:0007669"/>
    <property type="project" value="TreeGrafter"/>
</dbReference>
<dbReference type="RefSeq" id="WP_127342501.1">
    <property type="nucleotide sequence ID" value="NZ_RJJX01000002.1"/>
</dbReference>
<dbReference type="OrthoDB" id="9765571at2"/>
<keyword evidence="7" id="KW-0998">Cell outer membrane</keyword>
<dbReference type="GO" id="GO:0009279">
    <property type="term" value="C:cell outer membrane"/>
    <property type="evidence" value="ECO:0007669"/>
    <property type="project" value="UniProtKB-SubCell"/>
</dbReference>